<proteinExistence type="predicted"/>
<name>A0A0J9EB41_9RHOB</name>
<evidence type="ECO:0000313" key="3">
    <source>
        <dbReference type="EMBL" id="KMW59851.1"/>
    </source>
</evidence>
<organism evidence="3 4">
    <name type="scientific">Candidatus Rhodobacter oscarellae</name>
    <dbReference type="NCBI Taxonomy" id="1675527"/>
    <lineage>
        <taxon>Bacteria</taxon>
        <taxon>Pseudomonadati</taxon>
        <taxon>Pseudomonadota</taxon>
        <taxon>Alphaproteobacteria</taxon>
        <taxon>Rhodobacterales</taxon>
        <taxon>Rhodobacter group</taxon>
        <taxon>Rhodobacter</taxon>
    </lineage>
</organism>
<gene>
    <name evidence="3" type="ORF">AIOL_004835</name>
</gene>
<dbReference type="Pfam" id="PF23189">
    <property type="entry name" value="UPF0261_C"/>
    <property type="match status" value="1"/>
</dbReference>
<dbReference type="PATRIC" id="fig|1675527.3.peg.5072"/>
<evidence type="ECO:0000259" key="2">
    <source>
        <dbReference type="Pfam" id="PF23189"/>
    </source>
</evidence>
<dbReference type="InterPro" id="IPR008322">
    <property type="entry name" value="UPF0261"/>
</dbReference>
<sequence>MTDKTILVIGTYDTKDDELDFLAGVIRAQGGRVLTMDVSVLGDPSQPTDLSKHQVAQEGGGTIQTAIDSGDENLAMQIMAKGASQLAARLHREGRFDGMIALGGTMGTDLALDVASALPLGVPKYIVSTVAFSPLIPAERLAADTQMILWAGGLYGLNSVCKASLSQAAGAVLGAARAVQGPNPDKPLIGMTSLGTSALKYVVPLKPALEARGFEVAVFHATGMGGRAFENLAGQGAFACVFDFCTQELGNHVNGSNISAGADRLTNAGASGTPQIVAPGCYDLVDVVGWQPIEGKWDQHLKHEHNRLLTSIVLEAAETKRVARAHCDQLAKAKGPVAMILPDLGLGEWDREGADLHNPQGLAAFLAELQAQLPETVDAHRIPHHINDAAFAEKALEIFDGWRANGTIKV</sequence>
<dbReference type="CDD" id="cd15488">
    <property type="entry name" value="Tm-1-like"/>
    <property type="match status" value="1"/>
</dbReference>
<dbReference type="NCBIfam" id="NF002676">
    <property type="entry name" value="PRK02399.1-4"/>
    <property type="match status" value="1"/>
</dbReference>
<dbReference type="RefSeq" id="WP_049645267.1">
    <property type="nucleotide sequence ID" value="NZ_LFTY01000002.1"/>
</dbReference>
<dbReference type="Pfam" id="PF06792">
    <property type="entry name" value="UPF0261"/>
    <property type="match status" value="1"/>
</dbReference>
<evidence type="ECO:0000313" key="4">
    <source>
        <dbReference type="Proteomes" id="UP000037178"/>
    </source>
</evidence>
<dbReference type="Proteomes" id="UP000037178">
    <property type="component" value="Unassembled WGS sequence"/>
</dbReference>
<dbReference type="OrthoDB" id="9776369at2"/>
<dbReference type="PANTHER" id="PTHR31862:SF1">
    <property type="entry name" value="UPF0261 DOMAIN PROTEIN (AFU_ORTHOLOGUE AFUA_1G10120)"/>
    <property type="match status" value="1"/>
</dbReference>
<dbReference type="EMBL" id="LFTY01000002">
    <property type="protein sequence ID" value="KMW59851.1"/>
    <property type="molecule type" value="Genomic_DNA"/>
</dbReference>
<dbReference type="Gene3D" id="3.40.50.12030">
    <property type="entry name" value="Uncharacterised protein family UPF0261, NC domain"/>
    <property type="match status" value="1"/>
</dbReference>
<dbReference type="PIRSF" id="PIRSF033271">
    <property type="entry name" value="UCP033271"/>
    <property type="match status" value="1"/>
</dbReference>
<dbReference type="InterPro" id="IPR051353">
    <property type="entry name" value="Tobamovirus_resist_UPF0261"/>
</dbReference>
<dbReference type="STRING" id="1675527.AIOL_004835"/>
<feature type="domain" description="UPF0261" evidence="2">
    <location>
        <begin position="186"/>
        <end position="400"/>
    </location>
</feature>
<accession>A0A0J9EB41</accession>
<reference evidence="3 4" key="1">
    <citation type="submission" date="2015-06" db="EMBL/GenBank/DDBJ databases">
        <title>Draft genome sequence of an Alphaproteobacteria species associated to the Mediterranean sponge Oscarella lobularis.</title>
        <authorList>
            <person name="Jourda C."/>
            <person name="Santini S."/>
            <person name="Claverie J.-M."/>
        </authorList>
    </citation>
    <scope>NUCLEOTIDE SEQUENCE [LARGE SCALE GENOMIC DNA]</scope>
    <source>
        <strain evidence="3">IGS</strain>
    </source>
</reference>
<dbReference type="PANTHER" id="PTHR31862">
    <property type="entry name" value="UPF0261 DOMAIN PROTEIN (AFU_ORTHOLOGUE AFUA_1G10120)"/>
    <property type="match status" value="1"/>
</dbReference>
<feature type="domain" description="UPF0261" evidence="1">
    <location>
        <begin position="4"/>
        <end position="179"/>
    </location>
</feature>
<dbReference type="InterPro" id="IPR044122">
    <property type="entry name" value="UPF0261_N"/>
</dbReference>
<dbReference type="AlphaFoldDB" id="A0A0J9EB41"/>
<comment type="caution">
    <text evidence="3">The sequence shown here is derived from an EMBL/GenBank/DDBJ whole genome shotgun (WGS) entry which is preliminary data.</text>
</comment>
<dbReference type="InterPro" id="IPR056778">
    <property type="entry name" value="UPF0261_C"/>
</dbReference>
<dbReference type="Gene3D" id="3.40.50.12020">
    <property type="entry name" value="Uncharacterised protein family UPF0261, NN domain"/>
    <property type="match status" value="1"/>
</dbReference>
<evidence type="ECO:0000259" key="1">
    <source>
        <dbReference type="Pfam" id="PF06792"/>
    </source>
</evidence>
<keyword evidence="4" id="KW-1185">Reference proteome</keyword>
<protein>
    <submittedName>
        <fullName evidence="3">Transcriptional regulator</fullName>
    </submittedName>
</protein>